<dbReference type="PANTHER" id="PTHR36847">
    <property type="entry name" value="AMIDOLIGASE ENZYME"/>
    <property type="match status" value="1"/>
</dbReference>
<protein>
    <submittedName>
        <fullName evidence="2">Amidoligase enzyme</fullName>
    </submittedName>
</protein>
<organism evidence="2">
    <name type="scientific">uncultured Caudovirales phage</name>
    <dbReference type="NCBI Taxonomy" id="2100421"/>
    <lineage>
        <taxon>Viruses</taxon>
        <taxon>Duplodnaviria</taxon>
        <taxon>Heunggongvirae</taxon>
        <taxon>Uroviricota</taxon>
        <taxon>Caudoviricetes</taxon>
        <taxon>Peduoviridae</taxon>
        <taxon>Maltschvirus</taxon>
        <taxon>Maltschvirus maltsch</taxon>
    </lineage>
</organism>
<evidence type="ECO:0000313" key="1">
    <source>
        <dbReference type="EMBL" id="CAB4172767.1"/>
    </source>
</evidence>
<gene>
    <name evidence="2" type="ORF">UFOVP1379_35</name>
    <name evidence="1" type="ORF">UFOVP942_2</name>
</gene>
<evidence type="ECO:0000313" key="2">
    <source>
        <dbReference type="EMBL" id="CAB4203333.1"/>
    </source>
</evidence>
<dbReference type="PANTHER" id="PTHR36847:SF1">
    <property type="entry name" value="AMIDOLIGASE ENZYME"/>
    <property type="match status" value="1"/>
</dbReference>
<dbReference type="EMBL" id="LR797329">
    <property type="protein sequence ID" value="CAB4203333.1"/>
    <property type="molecule type" value="Genomic_DNA"/>
</dbReference>
<dbReference type="Pfam" id="PF12224">
    <property type="entry name" value="Amidoligase_2"/>
    <property type="match status" value="1"/>
</dbReference>
<name>A0A6J5S3L6_9CAUD</name>
<proteinExistence type="predicted"/>
<reference evidence="2" key="1">
    <citation type="submission" date="2020-05" db="EMBL/GenBank/DDBJ databases">
        <authorList>
            <person name="Chiriac C."/>
            <person name="Salcher M."/>
            <person name="Ghai R."/>
            <person name="Kavagutti S V."/>
        </authorList>
    </citation>
    <scope>NUCLEOTIDE SEQUENCE</scope>
</reference>
<sequence>MPTTTTVNDLTFGVEIETGIPHGAGINIGGYHSGRTLADFPTRGANGTWKASSDASIAVANHTGCEFVSPILKGTDGLENLQLACERIKALGAKVNTSTGVHVHVCFPSNDLAALRRLIHLVAHWEAALYATTGTKSREGARWCRSIKTDTAKNCRYVNRNEVNGTFTDRYRILNVTPLLNGTQPTVEFRCFSGSTNPKKIIAWTMLCLSIVEAALNGSRAKQWDMPETSVTREHGEGRGEKLVKAMINDLWVWNGKSRTAAQFGHPTYTHAFARTQLVKLARKYDEMDEAEV</sequence>
<dbReference type="InterPro" id="IPR022025">
    <property type="entry name" value="Amidoligase_2"/>
</dbReference>
<dbReference type="EMBL" id="LR796888">
    <property type="protein sequence ID" value="CAB4172767.1"/>
    <property type="molecule type" value="Genomic_DNA"/>
</dbReference>
<keyword evidence="2" id="KW-0436">Ligase</keyword>
<accession>A0A6J5S3L6</accession>
<dbReference type="GO" id="GO:0016874">
    <property type="term" value="F:ligase activity"/>
    <property type="evidence" value="ECO:0007669"/>
    <property type="project" value="UniProtKB-KW"/>
</dbReference>